<dbReference type="GO" id="GO:0005765">
    <property type="term" value="C:lysosomal membrane"/>
    <property type="evidence" value="ECO:0007669"/>
    <property type="project" value="UniProtKB-SubCell"/>
</dbReference>
<dbReference type="GO" id="GO:0015031">
    <property type="term" value="P:protein transport"/>
    <property type="evidence" value="ECO:0007669"/>
    <property type="project" value="UniProtKB-KW"/>
</dbReference>
<sequence length="590" mass="66922">MASHLFCGRVNLNILREAARKDLREFLDKCSGSKAIVWDEYLTGPFGLIAQYSLLKEHEVEKMFTLKAGRIPSAAVKNIVFFVRPRLELMDIIAENVASEDKLQPRDVHILFVPRRSLLCEQRLKEKGVLNSFTNIDEYILDLIPYDGDLLSMESESSFRECYLENDQTSLYHAAKGLMNLQALYGTIPQIFGKGECARHVANMMLRMKREFAGSQTQILPVFDTLLLLDRNVDLLTPLATQLTYEGLIDEIFGITNGYVKLPPEKFAQKKQGEGGKELPTEPKKLQLNSAEELYAEIRDKNFNAVGAALSKKAKIISAAFEERHNAKTVGEIKQFVSQLPHMQAARSSLANHTSIAELIKDITSKSFVQSEIKEIFLVSTYIEDCIAQKDPLIKILRLVCMQSVCNNGLKQKVLDYYKKEILQTYGYKHILTLKNLEKVGLLKPQSTMRNNYPTIRKTLKLWMEDANEQNPNDISYVYSGYAPLSVRLTQVLARPGWRSIEEVLKMLPGPHFEERQQVPTGLHKKRQPGENRTTLVFFLGGVTYAEIAALRFLSNMEDSGTEYIIAATKLINGTSWIKSLMDSPEENLP</sequence>
<keyword evidence="4" id="KW-0653">Protein transport</keyword>
<dbReference type="AlphaFoldDB" id="A0A671L3A7"/>
<dbReference type="InterPro" id="IPR043154">
    <property type="entry name" value="Sec-1-like_dom1"/>
</dbReference>
<evidence type="ECO:0000256" key="2">
    <source>
        <dbReference type="ARBA" id="ARBA00004630"/>
    </source>
</evidence>
<dbReference type="Proteomes" id="UP000472260">
    <property type="component" value="Unassembled WGS sequence"/>
</dbReference>
<protein>
    <submittedName>
        <fullName evidence="5">Vacuolar protein sorting-associated protein 33A-like</fullName>
    </submittedName>
</protein>
<dbReference type="InterPro" id="IPR036045">
    <property type="entry name" value="Sec1-like_sf"/>
</dbReference>
<dbReference type="PIRSF" id="PIRSF005715">
    <property type="entry name" value="VPS45_Sec1"/>
    <property type="match status" value="1"/>
</dbReference>
<organism evidence="5 6">
    <name type="scientific">Sinocyclocheilus anshuiensis</name>
    <dbReference type="NCBI Taxonomy" id="1608454"/>
    <lineage>
        <taxon>Eukaryota</taxon>
        <taxon>Metazoa</taxon>
        <taxon>Chordata</taxon>
        <taxon>Craniata</taxon>
        <taxon>Vertebrata</taxon>
        <taxon>Euteleostomi</taxon>
        <taxon>Actinopterygii</taxon>
        <taxon>Neopterygii</taxon>
        <taxon>Teleostei</taxon>
        <taxon>Ostariophysi</taxon>
        <taxon>Cypriniformes</taxon>
        <taxon>Cyprinidae</taxon>
        <taxon>Cyprininae</taxon>
        <taxon>Sinocyclocheilus</taxon>
    </lineage>
</organism>
<dbReference type="PANTHER" id="PTHR11679">
    <property type="entry name" value="VESICLE PROTEIN SORTING-ASSOCIATED"/>
    <property type="match status" value="1"/>
</dbReference>
<dbReference type="GO" id="GO:0016192">
    <property type="term" value="P:vesicle-mediated transport"/>
    <property type="evidence" value="ECO:0007669"/>
    <property type="project" value="InterPro"/>
</dbReference>
<name>A0A671L3A7_9TELE</name>
<gene>
    <name evidence="5" type="primary">LOC107702975</name>
</gene>
<keyword evidence="6" id="KW-1185">Reference proteome</keyword>
<dbReference type="SUPFAM" id="SSF56815">
    <property type="entry name" value="Sec1/munc18-like (SM) proteins"/>
    <property type="match status" value="1"/>
</dbReference>
<evidence type="ECO:0000256" key="1">
    <source>
        <dbReference type="ARBA" id="ARBA00004492"/>
    </source>
</evidence>
<dbReference type="GO" id="GO:0031902">
    <property type="term" value="C:late endosome membrane"/>
    <property type="evidence" value="ECO:0007669"/>
    <property type="project" value="UniProtKB-SubCell"/>
</dbReference>
<comment type="similarity">
    <text evidence="3">Belongs to the STXBP/unc-18/SEC1 family.</text>
</comment>
<dbReference type="InterPro" id="IPR001619">
    <property type="entry name" value="Sec1-like"/>
</dbReference>
<dbReference type="Gene3D" id="3.40.50.2060">
    <property type="match status" value="1"/>
</dbReference>
<evidence type="ECO:0000313" key="6">
    <source>
        <dbReference type="Proteomes" id="UP000472260"/>
    </source>
</evidence>
<dbReference type="FunFam" id="3.40.50.1910:FF:000008">
    <property type="entry name" value="vacuolar protein sorting-associated protein 33A isoform X2"/>
    <property type="match status" value="1"/>
</dbReference>
<dbReference type="InterPro" id="IPR027482">
    <property type="entry name" value="Sec1-like_dom2"/>
</dbReference>
<reference evidence="5" key="2">
    <citation type="submission" date="2025-09" db="UniProtKB">
        <authorList>
            <consortium name="Ensembl"/>
        </authorList>
    </citation>
    <scope>IDENTIFICATION</scope>
</reference>
<keyword evidence="4" id="KW-0813">Transport</keyword>
<dbReference type="InterPro" id="IPR043127">
    <property type="entry name" value="Sec-1-like_dom3a"/>
</dbReference>
<evidence type="ECO:0000256" key="3">
    <source>
        <dbReference type="ARBA" id="ARBA00009884"/>
    </source>
</evidence>
<dbReference type="FunFam" id="3.40.50.1910:FF:000005">
    <property type="entry name" value="vacuolar protein sorting-associated protein 33A isoform X1"/>
    <property type="match status" value="1"/>
</dbReference>
<comment type="subcellular location">
    <subcellularLocation>
        <location evidence="1">Late endosome membrane</location>
        <topology evidence="1">Peripheral membrane protein</topology>
        <orientation evidence="1">Cytoplasmic side</orientation>
    </subcellularLocation>
    <subcellularLocation>
        <location evidence="2">Lysosome membrane</location>
        <topology evidence="2">Peripheral membrane protein</topology>
        <orientation evidence="2">Cytoplasmic side</orientation>
    </subcellularLocation>
</comment>
<dbReference type="Pfam" id="PF00995">
    <property type="entry name" value="Sec1"/>
    <property type="match status" value="1"/>
</dbReference>
<accession>A0A671L3A7</accession>
<dbReference type="Gene3D" id="1.25.40.850">
    <property type="match status" value="1"/>
</dbReference>
<dbReference type="Ensembl" id="ENSSANT00000013277.1">
    <property type="protein sequence ID" value="ENSSANP00000012424.1"/>
    <property type="gene ID" value="ENSSANG00000006535.1"/>
</dbReference>
<dbReference type="Gene3D" id="3.40.50.1910">
    <property type="match status" value="2"/>
</dbReference>
<dbReference type="InterPro" id="IPR043155">
    <property type="entry name" value="VPS33_dom3b"/>
</dbReference>
<dbReference type="Gene3D" id="3.90.830.10">
    <property type="entry name" value="Syntaxin Binding Protein 1, Chain A, domain 2"/>
    <property type="match status" value="1"/>
</dbReference>
<evidence type="ECO:0000313" key="5">
    <source>
        <dbReference type="Ensembl" id="ENSSANP00000012424.1"/>
    </source>
</evidence>
<evidence type="ECO:0000256" key="4">
    <source>
        <dbReference type="ARBA" id="ARBA00022927"/>
    </source>
</evidence>
<reference evidence="5" key="1">
    <citation type="submission" date="2025-08" db="UniProtKB">
        <authorList>
            <consortium name="Ensembl"/>
        </authorList>
    </citation>
    <scope>IDENTIFICATION</scope>
</reference>
<proteinExistence type="inferred from homology"/>